<evidence type="ECO:0000256" key="1">
    <source>
        <dbReference type="SAM" id="SignalP"/>
    </source>
</evidence>
<name>A0AAE1BNY8_PETCI</name>
<gene>
    <name evidence="2" type="ORF">Pcinc_040759</name>
</gene>
<keyword evidence="3" id="KW-1185">Reference proteome</keyword>
<protein>
    <recommendedName>
        <fullName evidence="4">Laminin G domain-containing protein</fullName>
    </recommendedName>
</protein>
<sequence>MFGLKLSSVFLMVVLMGLALGKMRLHGKVDERLRITLTKPAPVNSVPQKVTTRKGISQRFILPTQETAFTLFGIKAPGDAFLALSRREDNQHFILRLKDSKFDGETQLDVSGLGDNRSIVAEEDIALTHAEYNWFVIFRKEKTLAVYQSGKLDPFIVYEGNNVTGIKDFKSFKFFTVASRSMAEWDFLGKRYRDQNAGKMPDDPALQHELSEVATGLVERVEFSRLVNMQTKTPNNQVELERAQAIVASIKPLRTLLRYFNHTDPSLAIPTIGVPRNASKHHKKSGWDNDDAEDVLEFDISG</sequence>
<proteinExistence type="predicted"/>
<organism evidence="2 3">
    <name type="scientific">Petrolisthes cinctipes</name>
    <name type="common">Flat porcelain crab</name>
    <dbReference type="NCBI Taxonomy" id="88211"/>
    <lineage>
        <taxon>Eukaryota</taxon>
        <taxon>Metazoa</taxon>
        <taxon>Ecdysozoa</taxon>
        <taxon>Arthropoda</taxon>
        <taxon>Crustacea</taxon>
        <taxon>Multicrustacea</taxon>
        <taxon>Malacostraca</taxon>
        <taxon>Eumalacostraca</taxon>
        <taxon>Eucarida</taxon>
        <taxon>Decapoda</taxon>
        <taxon>Pleocyemata</taxon>
        <taxon>Anomura</taxon>
        <taxon>Galatheoidea</taxon>
        <taxon>Porcellanidae</taxon>
        <taxon>Petrolisthes</taxon>
    </lineage>
</organism>
<accession>A0AAE1BNY8</accession>
<dbReference type="EMBL" id="JAWQEG010007309">
    <property type="protein sequence ID" value="KAK3852664.1"/>
    <property type="molecule type" value="Genomic_DNA"/>
</dbReference>
<dbReference type="AlphaFoldDB" id="A0AAE1BNY8"/>
<keyword evidence="1" id="KW-0732">Signal</keyword>
<comment type="caution">
    <text evidence="2">The sequence shown here is derived from an EMBL/GenBank/DDBJ whole genome shotgun (WGS) entry which is preliminary data.</text>
</comment>
<evidence type="ECO:0008006" key="4">
    <source>
        <dbReference type="Google" id="ProtNLM"/>
    </source>
</evidence>
<evidence type="ECO:0000313" key="3">
    <source>
        <dbReference type="Proteomes" id="UP001286313"/>
    </source>
</evidence>
<feature type="chain" id="PRO_5041938283" description="Laminin G domain-containing protein" evidence="1">
    <location>
        <begin position="22"/>
        <end position="302"/>
    </location>
</feature>
<reference evidence="2" key="1">
    <citation type="submission" date="2023-10" db="EMBL/GenBank/DDBJ databases">
        <title>Genome assemblies of two species of porcelain crab, Petrolisthes cinctipes and Petrolisthes manimaculis (Anomura: Porcellanidae).</title>
        <authorList>
            <person name="Angst P."/>
        </authorList>
    </citation>
    <scope>NUCLEOTIDE SEQUENCE</scope>
    <source>
        <strain evidence="2">PB745_01</strain>
        <tissue evidence="2">Gill</tissue>
    </source>
</reference>
<dbReference type="Proteomes" id="UP001286313">
    <property type="component" value="Unassembled WGS sequence"/>
</dbReference>
<feature type="signal peptide" evidence="1">
    <location>
        <begin position="1"/>
        <end position="21"/>
    </location>
</feature>
<evidence type="ECO:0000313" key="2">
    <source>
        <dbReference type="EMBL" id="KAK3852664.1"/>
    </source>
</evidence>